<organism evidence="2 3">
    <name type="scientific">Candidatus Ozemobacter sibiricus</name>
    <dbReference type="NCBI Taxonomy" id="2268124"/>
    <lineage>
        <taxon>Bacteria</taxon>
        <taxon>Candidatus Ozemobacteria</taxon>
        <taxon>Candidatus Ozemobacterales</taxon>
        <taxon>Candidatus Ozemobacteraceae</taxon>
        <taxon>Candidatus Ozemobacter</taxon>
    </lineage>
</organism>
<dbReference type="Proteomes" id="UP000252355">
    <property type="component" value="Unassembled WGS sequence"/>
</dbReference>
<dbReference type="CDD" id="cd07043">
    <property type="entry name" value="STAS_anti-anti-sigma_factors"/>
    <property type="match status" value="1"/>
</dbReference>
<dbReference type="PANTHER" id="PTHR33495:SF6">
    <property type="entry name" value="ANTI-SIGMA FACTOR ANTAGONIST"/>
    <property type="match status" value="1"/>
</dbReference>
<accession>A0A367ZUR3</accession>
<feature type="domain" description="STAS" evidence="1">
    <location>
        <begin position="15"/>
        <end position="114"/>
    </location>
</feature>
<evidence type="ECO:0000313" key="2">
    <source>
        <dbReference type="EMBL" id="RCK81780.1"/>
    </source>
</evidence>
<gene>
    <name evidence="2" type="ORF">OZSIB_0914</name>
</gene>
<dbReference type="InterPro" id="IPR036513">
    <property type="entry name" value="STAS_dom_sf"/>
</dbReference>
<dbReference type="Pfam" id="PF01740">
    <property type="entry name" value="STAS"/>
    <property type="match status" value="1"/>
</dbReference>
<dbReference type="AlphaFoldDB" id="A0A367ZUR3"/>
<dbReference type="Gene3D" id="3.30.750.24">
    <property type="entry name" value="STAS domain"/>
    <property type="match status" value="1"/>
</dbReference>
<evidence type="ECO:0000259" key="1">
    <source>
        <dbReference type="PROSITE" id="PS50801"/>
    </source>
</evidence>
<proteinExistence type="predicted"/>
<dbReference type="SUPFAM" id="SSF52091">
    <property type="entry name" value="SpoIIaa-like"/>
    <property type="match status" value="1"/>
</dbReference>
<dbReference type="EMBL" id="QOQW01000001">
    <property type="protein sequence ID" value="RCK81780.1"/>
    <property type="molecule type" value="Genomic_DNA"/>
</dbReference>
<dbReference type="PROSITE" id="PS50801">
    <property type="entry name" value="STAS"/>
    <property type="match status" value="1"/>
</dbReference>
<evidence type="ECO:0000313" key="3">
    <source>
        <dbReference type="Proteomes" id="UP000252355"/>
    </source>
</evidence>
<protein>
    <recommendedName>
        <fullName evidence="1">STAS domain-containing protein</fullName>
    </recommendedName>
</protein>
<dbReference type="GO" id="GO:0043856">
    <property type="term" value="F:anti-sigma factor antagonist activity"/>
    <property type="evidence" value="ECO:0007669"/>
    <property type="project" value="TreeGrafter"/>
</dbReference>
<dbReference type="InterPro" id="IPR002645">
    <property type="entry name" value="STAS_dom"/>
</dbReference>
<sequence length="116" mass="12425">MAEEFSLVHQVDGPVLIIRTKGYLNDLGAEQVDTICSDSLGKGIKKIVINLEQSPLINSIGISILIGVIEAIEEAGGALAFTNLTPTNRKTFEMMGLLQFAQAFDAEADAVKAYKA</sequence>
<comment type="caution">
    <text evidence="2">The sequence shown here is derived from an EMBL/GenBank/DDBJ whole genome shotgun (WGS) entry which is preliminary data.</text>
</comment>
<name>A0A367ZUR3_9BACT</name>
<dbReference type="PANTHER" id="PTHR33495">
    <property type="entry name" value="ANTI-SIGMA FACTOR ANTAGONIST TM_1081-RELATED-RELATED"/>
    <property type="match status" value="1"/>
</dbReference>
<reference evidence="2 3" key="1">
    <citation type="submission" date="2018-05" db="EMBL/GenBank/DDBJ databases">
        <title>A metagenomic window into the 2 km-deep terrestrial subsurface aquifer revealed taxonomically and functionally diverse microbial community comprising novel uncultured bacterial lineages.</title>
        <authorList>
            <person name="Kadnikov V.V."/>
            <person name="Mardanov A.V."/>
            <person name="Beletsky A.V."/>
            <person name="Banks D."/>
            <person name="Pimenov N.V."/>
            <person name="Frank Y.A."/>
            <person name="Karnachuk O.V."/>
            <person name="Ravin N.V."/>
        </authorList>
    </citation>
    <scope>NUCLEOTIDE SEQUENCE [LARGE SCALE GENOMIC DNA]</scope>
    <source>
        <strain evidence="2">BY5</strain>
    </source>
</reference>